<feature type="region of interest" description="Disordered" evidence="1">
    <location>
        <begin position="1"/>
        <end position="33"/>
    </location>
</feature>
<dbReference type="RefSeq" id="WP_344255958.1">
    <property type="nucleotide sequence ID" value="NZ_BAAARE010000013.1"/>
</dbReference>
<dbReference type="Pfam" id="PF20199">
    <property type="entry name" value="RepSA"/>
    <property type="match status" value="1"/>
</dbReference>
<dbReference type="InterPro" id="IPR046828">
    <property type="entry name" value="RepSA"/>
</dbReference>
<feature type="compositionally biased region" description="Basic and acidic residues" evidence="1">
    <location>
        <begin position="18"/>
        <end position="33"/>
    </location>
</feature>
<protein>
    <submittedName>
        <fullName evidence="2">Replication initiator protein RepSA</fullName>
    </submittedName>
</protein>
<evidence type="ECO:0000256" key="1">
    <source>
        <dbReference type="SAM" id="MobiDB-lite"/>
    </source>
</evidence>
<sequence length="529" mass="58464">MSRATRDRVWDAVPLHPQRADDRPGREGHPLDLSHLDSATEAQVLARLLSQDFDAWSEAAFRVGHCAKPIRLHGSSQTVDAATGEVLSTFSSAESPLGVLHVRCGNRRAADCPSCSRVYASDTFHLIRAGVVGGKGVPEQVRENPLVFATLTAPSFGPVHGTRSGRRCRPYRTKGQADRCPHGRPTTCHTTHTDDDPLLGQPLCGDCYDYASHVVWQWWAPELWRRFTITLRRVLAQILGMSTHRLARIATVQFAKVAEYQLRGLVHFHALVRVDGKATDDDGSHAPAPAGITAALLSSAIETAAASVWFDAPPLFGGDLARRLRFGAQVDARPVRNAHRTDDPEKQLEAEQVAGYLAKYATKSATDSTDAASPHLHRLRSTIAQTVARHQTEAAAAEAPMAERPYALLGKWAHMLGFRGHFSSKSRRYSVTLGRLRRARVRFQRRLAAANLEGRTLEARDLEDLLEDEDTETTLVVGHWTYAGSGWDTDGDAELAKAAAARAREYAQERARARHERPHREEIGVERWN</sequence>
<dbReference type="EMBL" id="BAAARE010000013">
    <property type="protein sequence ID" value="GAA2491137.1"/>
    <property type="molecule type" value="Genomic_DNA"/>
</dbReference>
<accession>A0ABP5Z7R8</accession>
<comment type="caution">
    <text evidence="2">The sequence shown here is derived from an EMBL/GenBank/DDBJ whole genome shotgun (WGS) entry which is preliminary data.</text>
</comment>
<dbReference type="Proteomes" id="UP001500730">
    <property type="component" value="Unassembled WGS sequence"/>
</dbReference>
<feature type="compositionally biased region" description="Basic and acidic residues" evidence="1">
    <location>
        <begin position="1"/>
        <end position="10"/>
    </location>
</feature>
<feature type="region of interest" description="Disordered" evidence="1">
    <location>
        <begin position="161"/>
        <end position="184"/>
    </location>
</feature>
<feature type="compositionally biased region" description="Basic residues" evidence="1">
    <location>
        <begin position="163"/>
        <end position="172"/>
    </location>
</feature>
<organism evidence="2 3">
    <name type="scientific">Terrabacter carboxydivorans</name>
    <dbReference type="NCBI Taxonomy" id="619730"/>
    <lineage>
        <taxon>Bacteria</taxon>
        <taxon>Bacillati</taxon>
        <taxon>Actinomycetota</taxon>
        <taxon>Actinomycetes</taxon>
        <taxon>Micrococcales</taxon>
        <taxon>Intrasporangiaceae</taxon>
        <taxon>Terrabacter</taxon>
    </lineage>
</organism>
<evidence type="ECO:0000313" key="3">
    <source>
        <dbReference type="Proteomes" id="UP001500730"/>
    </source>
</evidence>
<evidence type="ECO:0000313" key="2">
    <source>
        <dbReference type="EMBL" id="GAA2491137.1"/>
    </source>
</evidence>
<name>A0ABP5Z7R8_9MICO</name>
<keyword evidence="3" id="KW-1185">Reference proteome</keyword>
<reference evidence="3" key="1">
    <citation type="journal article" date="2019" name="Int. J. Syst. Evol. Microbiol.">
        <title>The Global Catalogue of Microorganisms (GCM) 10K type strain sequencing project: providing services to taxonomists for standard genome sequencing and annotation.</title>
        <authorList>
            <consortium name="The Broad Institute Genomics Platform"/>
            <consortium name="The Broad Institute Genome Sequencing Center for Infectious Disease"/>
            <person name="Wu L."/>
            <person name="Ma J."/>
        </authorList>
    </citation>
    <scope>NUCLEOTIDE SEQUENCE [LARGE SCALE GENOMIC DNA]</scope>
    <source>
        <strain evidence="3">JCM 16259</strain>
    </source>
</reference>
<proteinExistence type="predicted"/>
<gene>
    <name evidence="2" type="primary">repSA</name>
    <name evidence="2" type="ORF">GCM10009858_31510</name>
</gene>